<dbReference type="PANTHER" id="PTHR21366">
    <property type="entry name" value="GLYOXALASE FAMILY PROTEIN"/>
    <property type="match status" value="1"/>
</dbReference>
<dbReference type="InterPro" id="IPR029068">
    <property type="entry name" value="Glyas_Bleomycin-R_OHBP_Dase"/>
</dbReference>
<dbReference type="RefSeq" id="XP_017999312.1">
    <property type="nucleotide sequence ID" value="XM_018145302.1"/>
</dbReference>
<dbReference type="EMBL" id="LFJN01000015">
    <property type="protein sequence ID" value="KPI39349.1"/>
    <property type="molecule type" value="Genomic_DNA"/>
</dbReference>
<comment type="caution">
    <text evidence="3">The sequence shown here is derived from an EMBL/GenBank/DDBJ whole genome shotgun (WGS) entry which is preliminary data.</text>
</comment>
<dbReference type="PROSITE" id="PS51819">
    <property type="entry name" value="VOC"/>
    <property type="match status" value="1"/>
</dbReference>
<organism evidence="3 4">
    <name type="scientific">Cyphellophora attinorum</name>
    <dbReference type="NCBI Taxonomy" id="1664694"/>
    <lineage>
        <taxon>Eukaryota</taxon>
        <taxon>Fungi</taxon>
        <taxon>Dikarya</taxon>
        <taxon>Ascomycota</taxon>
        <taxon>Pezizomycotina</taxon>
        <taxon>Eurotiomycetes</taxon>
        <taxon>Chaetothyriomycetidae</taxon>
        <taxon>Chaetothyriales</taxon>
        <taxon>Cyphellophoraceae</taxon>
        <taxon>Cyphellophora</taxon>
    </lineage>
</organism>
<dbReference type="VEuPathDB" id="FungiDB:AB675_5115"/>
<comment type="similarity">
    <text evidence="1">Belongs to the glyoxalase I family.</text>
</comment>
<evidence type="ECO:0000256" key="1">
    <source>
        <dbReference type="ARBA" id="ARBA00010363"/>
    </source>
</evidence>
<reference evidence="3 4" key="1">
    <citation type="submission" date="2015-06" db="EMBL/GenBank/DDBJ databases">
        <title>Draft genome of the ant-associated black yeast Phialophora attae CBS 131958.</title>
        <authorList>
            <person name="Moreno L.F."/>
            <person name="Stielow B.J."/>
            <person name="de Hoog S."/>
            <person name="Vicente V.A."/>
            <person name="Weiss V.A."/>
            <person name="de Vries M."/>
            <person name="Cruz L.M."/>
            <person name="Souza E.M."/>
        </authorList>
    </citation>
    <scope>NUCLEOTIDE SEQUENCE [LARGE SCALE GENOMIC DNA]</scope>
    <source>
        <strain evidence="3 4">CBS 131958</strain>
    </source>
</reference>
<evidence type="ECO:0000313" key="4">
    <source>
        <dbReference type="Proteomes" id="UP000038010"/>
    </source>
</evidence>
<protein>
    <submittedName>
        <fullName evidence="3">Virulence protein</fullName>
    </submittedName>
</protein>
<dbReference type="OrthoDB" id="5371818at2759"/>
<dbReference type="InterPro" id="IPR037523">
    <property type="entry name" value="VOC_core"/>
</dbReference>
<dbReference type="Gene3D" id="3.10.180.10">
    <property type="entry name" value="2,3-Dihydroxybiphenyl 1,2-Dioxygenase, domain 1"/>
    <property type="match status" value="1"/>
</dbReference>
<dbReference type="InterPro" id="IPR050383">
    <property type="entry name" value="GlyoxalaseI/FosfomycinResist"/>
</dbReference>
<dbReference type="InterPro" id="IPR004360">
    <property type="entry name" value="Glyas_Fos-R_dOase_dom"/>
</dbReference>
<dbReference type="Pfam" id="PF00903">
    <property type="entry name" value="Glyoxalase"/>
    <property type="match status" value="1"/>
</dbReference>
<evidence type="ECO:0000313" key="3">
    <source>
        <dbReference type="EMBL" id="KPI39349.1"/>
    </source>
</evidence>
<dbReference type="CDD" id="cd07253">
    <property type="entry name" value="GLOD5"/>
    <property type="match status" value="1"/>
</dbReference>
<evidence type="ECO:0000259" key="2">
    <source>
        <dbReference type="PROSITE" id="PS51819"/>
    </source>
</evidence>
<feature type="domain" description="VOC" evidence="2">
    <location>
        <begin position="12"/>
        <end position="137"/>
    </location>
</feature>
<dbReference type="Proteomes" id="UP000038010">
    <property type="component" value="Unassembled WGS sequence"/>
</dbReference>
<dbReference type="AlphaFoldDB" id="A0A0N0NLR7"/>
<proteinExistence type="inferred from homology"/>
<name>A0A0N0NLR7_9EURO</name>
<keyword evidence="4" id="KW-1185">Reference proteome</keyword>
<accession>A0A0N0NLR7</accession>
<sequence>MAVSDSIAKTKSLDHLVLTVRDLDATIKFYTEVMGMQVETFSSGGESRFALKFGSSKINLHVHRKEFEPKAQNVMPGSADLCFLVETDVNDVLKGLKDRGIDVLEDSRVVERTGAQGKINSVYCRDPDGNLIEYRSPFT</sequence>
<dbReference type="SUPFAM" id="SSF54593">
    <property type="entry name" value="Glyoxalase/Bleomycin resistance protein/Dihydroxybiphenyl dioxygenase"/>
    <property type="match status" value="1"/>
</dbReference>
<gene>
    <name evidence="3" type="ORF">AB675_5115</name>
</gene>
<dbReference type="GeneID" id="28737182"/>
<dbReference type="STRING" id="1664694.A0A0N0NLR7"/>
<dbReference type="PANTHER" id="PTHR21366:SF14">
    <property type="entry name" value="GLYOXALASE DOMAIN-CONTAINING PROTEIN 5"/>
    <property type="match status" value="1"/>
</dbReference>